<keyword evidence="1" id="KW-1133">Transmembrane helix</keyword>
<accession>A0AAV2FHV7</accession>
<keyword evidence="1" id="KW-0812">Transmembrane</keyword>
<reference evidence="2 3" key="1">
    <citation type="submission" date="2024-04" db="EMBL/GenBank/DDBJ databases">
        <authorList>
            <person name="Fracassetti M."/>
        </authorList>
    </citation>
    <scope>NUCLEOTIDE SEQUENCE [LARGE SCALE GENOMIC DNA]</scope>
</reference>
<evidence type="ECO:0000313" key="3">
    <source>
        <dbReference type="Proteomes" id="UP001497516"/>
    </source>
</evidence>
<gene>
    <name evidence="2" type="ORF">LTRI10_LOCUS38142</name>
</gene>
<protein>
    <submittedName>
        <fullName evidence="2">Uncharacterized protein</fullName>
    </submittedName>
</protein>
<name>A0AAV2FHV7_9ROSI</name>
<evidence type="ECO:0000256" key="1">
    <source>
        <dbReference type="SAM" id="Phobius"/>
    </source>
</evidence>
<proteinExistence type="predicted"/>
<dbReference type="Proteomes" id="UP001497516">
    <property type="component" value="Chromosome 6"/>
</dbReference>
<feature type="transmembrane region" description="Helical" evidence="1">
    <location>
        <begin position="59"/>
        <end position="80"/>
    </location>
</feature>
<evidence type="ECO:0000313" key="2">
    <source>
        <dbReference type="EMBL" id="CAL1397876.1"/>
    </source>
</evidence>
<sequence>MHAVKIIGKKLRAGALVTAFQAPTINHVEMKRQADIRTKKVREMAQSKTMAALKMMMPYLAMIVLQFGYGGMSIITKLALNEGAEPARAGGLQACGGGRNCSLRRDLREVGVTF</sequence>
<dbReference type="EMBL" id="OZ034819">
    <property type="protein sequence ID" value="CAL1397876.1"/>
    <property type="molecule type" value="Genomic_DNA"/>
</dbReference>
<dbReference type="AlphaFoldDB" id="A0AAV2FHV7"/>
<keyword evidence="3" id="KW-1185">Reference proteome</keyword>
<organism evidence="2 3">
    <name type="scientific">Linum trigynum</name>
    <dbReference type="NCBI Taxonomy" id="586398"/>
    <lineage>
        <taxon>Eukaryota</taxon>
        <taxon>Viridiplantae</taxon>
        <taxon>Streptophyta</taxon>
        <taxon>Embryophyta</taxon>
        <taxon>Tracheophyta</taxon>
        <taxon>Spermatophyta</taxon>
        <taxon>Magnoliopsida</taxon>
        <taxon>eudicotyledons</taxon>
        <taxon>Gunneridae</taxon>
        <taxon>Pentapetalae</taxon>
        <taxon>rosids</taxon>
        <taxon>fabids</taxon>
        <taxon>Malpighiales</taxon>
        <taxon>Linaceae</taxon>
        <taxon>Linum</taxon>
    </lineage>
</organism>
<keyword evidence="1" id="KW-0472">Membrane</keyword>